<dbReference type="GO" id="GO:0071949">
    <property type="term" value="F:FAD binding"/>
    <property type="evidence" value="ECO:0007669"/>
    <property type="project" value="InterPro"/>
</dbReference>
<organism evidence="5 6">
    <name type="scientific">Russula ochroleuca</name>
    <dbReference type="NCBI Taxonomy" id="152965"/>
    <lineage>
        <taxon>Eukaryota</taxon>
        <taxon>Fungi</taxon>
        <taxon>Dikarya</taxon>
        <taxon>Basidiomycota</taxon>
        <taxon>Agaricomycotina</taxon>
        <taxon>Agaricomycetes</taxon>
        <taxon>Russulales</taxon>
        <taxon>Russulaceae</taxon>
        <taxon>Russula</taxon>
    </lineage>
</organism>
<feature type="domain" description="FAD-binding PCMH-type" evidence="4">
    <location>
        <begin position="111"/>
        <end position="292"/>
    </location>
</feature>
<evidence type="ECO:0000256" key="3">
    <source>
        <dbReference type="SAM" id="SignalP"/>
    </source>
</evidence>
<name>A0A9P5JV37_9AGAM</name>
<dbReference type="InterPro" id="IPR012951">
    <property type="entry name" value="BBE"/>
</dbReference>
<dbReference type="PROSITE" id="PS51387">
    <property type="entry name" value="FAD_PCMH"/>
    <property type="match status" value="1"/>
</dbReference>
<evidence type="ECO:0000259" key="4">
    <source>
        <dbReference type="PROSITE" id="PS51387"/>
    </source>
</evidence>
<keyword evidence="2" id="KW-0560">Oxidoreductase</keyword>
<evidence type="ECO:0000313" key="5">
    <source>
        <dbReference type="EMBL" id="KAF8463390.1"/>
    </source>
</evidence>
<dbReference type="SUPFAM" id="SSF56176">
    <property type="entry name" value="FAD-binding/transporter-associated domain-like"/>
    <property type="match status" value="1"/>
</dbReference>
<evidence type="ECO:0000256" key="1">
    <source>
        <dbReference type="ARBA" id="ARBA00005466"/>
    </source>
</evidence>
<proteinExistence type="inferred from homology"/>
<dbReference type="Proteomes" id="UP000759537">
    <property type="component" value="Unassembled WGS sequence"/>
</dbReference>
<evidence type="ECO:0000256" key="2">
    <source>
        <dbReference type="ARBA" id="ARBA00023002"/>
    </source>
</evidence>
<comment type="similarity">
    <text evidence="1">Belongs to the oxygen-dependent FAD-linked oxidoreductase family.</text>
</comment>
<feature type="signal peptide" evidence="3">
    <location>
        <begin position="1"/>
        <end position="26"/>
    </location>
</feature>
<sequence>MLPLSLRLVAVSAVLVFFWGPPVVHARCRNQPGDPGYPSAADWSALNDTINGRLLNVVPSAKACSELGCTEAQWESGFFRQTIPGAMNAYNWEQDYGPPAELCLRNGSSCAQGDVSLYAVNATSVAHIQAGIIFAQAHNLRVVIKSSGHDYLGRSTTKNSLLLWTAYFKNTTFTEHFSIAGSDHGPAVTVGSGVGLKTIYDAAKAQGKMFVGGTAATVSPAGGYIQGAGHSAFSPLYGLAADNVLQFSVVLANGSFVTVNSVSHPDLFWAMRGGGSGSWGVIIDATVPTLPIFNVTLHTVNLLTATLDQTCSLMNTHAMHVNDWNEVRAGQYFYLTGSTSNSTLAVSTLFKDLDGDASKAQMSSFLADAAALGVVVQGESTLTTFANDIVGFQDDASGYNVILSSRLVPGTVYSDAPSSVGPAYKQLLSQGIQSILGHIVAGGQVAANAHIDSAVNPAWRTAKTHVVATQRWDSSLSASDVQALRSNFTAIVRPVLAGLAGGESSGSYLNEGDVLEPDFRVTFFGPKYPRLEKIKAAYDPDDLFIVPVGVRSEFWDSEGMCTIERTIS</sequence>
<dbReference type="InterPro" id="IPR016166">
    <property type="entry name" value="FAD-bd_PCMH"/>
</dbReference>
<reference evidence="5" key="1">
    <citation type="submission" date="2019-10" db="EMBL/GenBank/DDBJ databases">
        <authorList>
            <consortium name="DOE Joint Genome Institute"/>
            <person name="Kuo A."/>
            <person name="Miyauchi S."/>
            <person name="Kiss E."/>
            <person name="Drula E."/>
            <person name="Kohler A."/>
            <person name="Sanchez-Garcia M."/>
            <person name="Andreopoulos B."/>
            <person name="Barry K.W."/>
            <person name="Bonito G."/>
            <person name="Buee M."/>
            <person name="Carver A."/>
            <person name="Chen C."/>
            <person name="Cichocki N."/>
            <person name="Clum A."/>
            <person name="Culley D."/>
            <person name="Crous P.W."/>
            <person name="Fauchery L."/>
            <person name="Girlanda M."/>
            <person name="Hayes R."/>
            <person name="Keri Z."/>
            <person name="LaButti K."/>
            <person name="Lipzen A."/>
            <person name="Lombard V."/>
            <person name="Magnuson J."/>
            <person name="Maillard F."/>
            <person name="Morin E."/>
            <person name="Murat C."/>
            <person name="Nolan M."/>
            <person name="Ohm R."/>
            <person name="Pangilinan J."/>
            <person name="Pereira M."/>
            <person name="Perotto S."/>
            <person name="Peter M."/>
            <person name="Riley R."/>
            <person name="Sitrit Y."/>
            <person name="Stielow B."/>
            <person name="Szollosi G."/>
            <person name="Zifcakova L."/>
            <person name="Stursova M."/>
            <person name="Spatafora J.W."/>
            <person name="Tedersoo L."/>
            <person name="Vaario L.-M."/>
            <person name="Yamada A."/>
            <person name="Yan M."/>
            <person name="Wang P."/>
            <person name="Xu J."/>
            <person name="Bruns T."/>
            <person name="Baldrian P."/>
            <person name="Vilgalys R."/>
            <person name="Henrissat B."/>
            <person name="Grigoriev I.V."/>
            <person name="Hibbett D."/>
            <person name="Nagy L.G."/>
            <person name="Martin F.M."/>
        </authorList>
    </citation>
    <scope>NUCLEOTIDE SEQUENCE</scope>
    <source>
        <strain evidence="5">Prilba</strain>
    </source>
</reference>
<dbReference type="AlphaFoldDB" id="A0A9P5JV37"/>
<dbReference type="EMBL" id="WHVB01000072">
    <property type="protein sequence ID" value="KAF8463390.1"/>
    <property type="molecule type" value="Genomic_DNA"/>
</dbReference>
<dbReference type="Gene3D" id="3.40.462.20">
    <property type="match status" value="1"/>
</dbReference>
<dbReference type="PANTHER" id="PTHR13878">
    <property type="entry name" value="GULONOLACTONE OXIDASE"/>
    <property type="match status" value="1"/>
</dbReference>
<dbReference type="Pfam" id="PF08031">
    <property type="entry name" value="BBE"/>
    <property type="match status" value="1"/>
</dbReference>
<dbReference type="InterPro" id="IPR050432">
    <property type="entry name" value="FAD-linked_Oxidoreductases_BP"/>
</dbReference>
<dbReference type="Gene3D" id="3.30.465.10">
    <property type="match status" value="1"/>
</dbReference>
<dbReference type="Pfam" id="PF01565">
    <property type="entry name" value="FAD_binding_4"/>
    <property type="match status" value="1"/>
</dbReference>
<dbReference type="OrthoDB" id="9983560at2759"/>
<comment type="caution">
    <text evidence="5">The sequence shown here is derived from an EMBL/GenBank/DDBJ whole genome shotgun (WGS) entry which is preliminary data.</text>
</comment>
<reference evidence="5" key="2">
    <citation type="journal article" date="2020" name="Nat. Commun.">
        <title>Large-scale genome sequencing of mycorrhizal fungi provides insights into the early evolution of symbiotic traits.</title>
        <authorList>
            <person name="Miyauchi S."/>
            <person name="Kiss E."/>
            <person name="Kuo A."/>
            <person name="Drula E."/>
            <person name="Kohler A."/>
            <person name="Sanchez-Garcia M."/>
            <person name="Morin E."/>
            <person name="Andreopoulos B."/>
            <person name="Barry K.W."/>
            <person name="Bonito G."/>
            <person name="Buee M."/>
            <person name="Carver A."/>
            <person name="Chen C."/>
            <person name="Cichocki N."/>
            <person name="Clum A."/>
            <person name="Culley D."/>
            <person name="Crous P.W."/>
            <person name="Fauchery L."/>
            <person name="Girlanda M."/>
            <person name="Hayes R.D."/>
            <person name="Keri Z."/>
            <person name="LaButti K."/>
            <person name="Lipzen A."/>
            <person name="Lombard V."/>
            <person name="Magnuson J."/>
            <person name="Maillard F."/>
            <person name="Murat C."/>
            <person name="Nolan M."/>
            <person name="Ohm R.A."/>
            <person name="Pangilinan J."/>
            <person name="Pereira M.F."/>
            <person name="Perotto S."/>
            <person name="Peter M."/>
            <person name="Pfister S."/>
            <person name="Riley R."/>
            <person name="Sitrit Y."/>
            <person name="Stielow J.B."/>
            <person name="Szollosi G."/>
            <person name="Zifcakova L."/>
            <person name="Stursova M."/>
            <person name="Spatafora J.W."/>
            <person name="Tedersoo L."/>
            <person name="Vaario L.M."/>
            <person name="Yamada A."/>
            <person name="Yan M."/>
            <person name="Wang P."/>
            <person name="Xu J."/>
            <person name="Bruns T."/>
            <person name="Baldrian P."/>
            <person name="Vilgalys R."/>
            <person name="Dunand C."/>
            <person name="Henrissat B."/>
            <person name="Grigoriev I.V."/>
            <person name="Hibbett D."/>
            <person name="Nagy L.G."/>
            <person name="Martin F.M."/>
        </authorList>
    </citation>
    <scope>NUCLEOTIDE SEQUENCE</scope>
    <source>
        <strain evidence="5">Prilba</strain>
    </source>
</reference>
<dbReference type="InterPro" id="IPR036318">
    <property type="entry name" value="FAD-bd_PCMH-like_sf"/>
</dbReference>
<gene>
    <name evidence="5" type="ORF">DFH94DRAFT_453375</name>
</gene>
<keyword evidence="3" id="KW-0732">Signal</keyword>
<dbReference type="GO" id="GO:0016491">
    <property type="term" value="F:oxidoreductase activity"/>
    <property type="evidence" value="ECO:0007669"/>
    <property type="project" value="UniProtKB-KW"/>
</dbReference>
<dbReference type="InterPro" id="IPR016169">
    <property type="entry name" value="FAD-bd_PCMH_sub2"/>
</dbReference>
<keyword evidence="6" id="KW-1185">Reference proteome</keyword>
<dbReference type="PANTHER" id="PTHR13878:SF91">
    <property type="entry name" value="FAD BINDING DOMAIN PROTEIN (AFU_ORTHOLOGUE AFUA_6G12070)-RELATED"/>
    <property type="match status" value="1"/>
</dbReference>
<dbReference type="InterPro" id="IPR006094">
    <property type="entry name" value="Oxid_FAD_bind_N"/>
</dbReference>
<evidence type="ECO:0000313" key="6">
    <source>
        <dbReference type="Proteomes" id="UP000759537"/>
    </source>
</evidence>
<accession>A0A9P5JV37</accession>
<feature type="chain" id="PRO_5040219973" evidence="3">
    <location>
        <begin position="27"/>
        <end position="568"/>
    </location>
</feature>
<protein>
    <submittedName>
        <fullName evidence="5">FAD-binding domain-containing protein</fullName>
    </submittedName>
</protein>